<dbReference type="OrthoDB" id="4659572at2759"/>
<feature type="transmembrane region" description="Helical" evidence="2">
    <location>
        <begin position="71"/>
        <end position="95"/>
    </location>
</feature>
<evidence type="ECO:0000313" key="4">
    <source>
        <dbReference type="Proteomes" id="UP000293360"/>
    </source>
</evidence>
<dbReference type="STRING" id="155417.A0A4Q4T2D7"/>
<keyword evidence="2" id="KW-0472">Membrane</keyword>
<reference evidence="3 4" key="1">
    <citation type="submission" date="2018-06" db="EMBL/GenBank/DDBJ databases">
        <title>Complete Genomes of Monosporascus.</title>
        <authorList>
            <person name="Robinson A.J."/>
            <person name="Natvig D.O."/>
        </authorList>
    </citation>
    <scope>NUCLEOTIDE SEQUENCE [LARGE SCALE GENOMIC DNA]</scope>
    <source>
        <strain evidence="3 4">CBS 110550</strain>
    </source>
</reference>
<comment type="caution">
    <text evidence="3">The sequence shown here is derived from an EMBL/GenBank/DDBJ whole genome shotgun (WGS) entry which is preliminary data.</text>
</comment>
<evidence type="ECO:0000256" key="1">
    <source>
        <dbReference type="SAM" id="MobiDB-lite"/>
    </source>
</evidence>
<dbReference type="EMBL" id="QJNU01000480">
    <property type="protein sequence ID" value="RYO97847.1"/>
    <property type="molecule type" value="Genomic_DNA"/>
</dbReference>
<dbReference type="SUPFAM" id="SSF89372">
    <property type="entry name" value="Fucose-specific lectin"/>
    <property type="match status" value="1"/>
</dbReference>
<gene>
    <name evidence="3" type="ORF">DL764_007244</name>
</gene>
<dbReference type="AlphaFoldDB" id="A0A4Q4T2D7"/>
<feature type="region of interest" description="Disordered" evidence="1">
    <location>
        <begin position="97"/>
        <end position="118"/>
    </location>
</feature>
<proteinExistence type="predicted"/>
<organism evidence="3 4">
    <name type="scientific">Monosporascus ibericus</name>
    <dbReference type="NCBI Taxonomy" id="155417"/>
    <lineage>
        <taxon>Eukaryota</taxon>
        <taxon>Fungi</taxon>
        <taxon>Dikarya</taxon>
        <taxon>Ascomycota</taxon>
        <taxon>Pezizomycotina</taxon>
        <taxon>Sordariomycetes</taxon>
        <taxon>Xylariomycetidae</taxon>
        <taxon>Xylariales</taxon>
        <taxon>Xylariales incertae sedis</taxon>
        <taxon>Monosporascus</taxon>
    </lineage>
</organism>
<dbReference type="Proteomes" id="UP000293360">
    <property type="component" value="Unassembled WGS sequence"/>
</dbReference>
<sequence length="464" mass="49988">MARHPQGGYDYSTLEVHDQGLPEPVNVNANCYPETTHGGTYKVVNADDSYTTQAVPVVTEPRICGLRKKTFWIVLGAGVLIIVAVVVGVVAGVLAPKSGSDGSDESEDSTEATTSNTTLYNNTRLASANFTDEQGNSNYLVVYQLASRAVYLSAWNSSHREWIVSPIIDGTTDVSLDDVQAGTGLGLDVYWHGGSARDVHLYWQAPNGALRTVLYRGNLTTDRPVEPARWEDPYSIQNRYTAAAGSALASYGLQCYYCTPWTYFFWQGSEGAIHGAWRTIESSDGWGDITFTQNVNRPVANSSLAVTNVPSINGTATIDIFYQSQSGVLTHIIFDGDEGYSAVSLPRGNLGTQASIVAFATGYNDTDTPFPLGFQVLTVGRDSDTGVHLTYYKDGSWTAGDDVAALSDCVARATLAANSDRRIYCVVDGDGGVPEIVEWSWAADPIGNLAEFVNYDRVGVVGTL</sequence>
<evidence type="ECO:0000313" key="3">
    <source>
        <dbReference type="EMBL" id="RYO97847.1"/>
    </source>
</evidence>
<name>A0A4Q4T2D7_9PEZI</name>
<accession>A0A4Q4T2D7</accession>
<protein>
    <recommendedName>
        <fullName evidence="5">Fucose-specific lectin</fullName>
    </recommendedName>
</protein>
<keyword evidence="4" id="KW-1185">Reference proteome</keyword>
<evidence type="ECO:0000256" key="2">
    <source>
        <dbReference type="SAM" id="Phobius"/>
    </source>
</evidence>
<keyword evidence="2" id="KW-1133">Transmembrane helix</keyword>
<evidence type="ECO:0008006" key="5">
    <source>
        <dbReference type="Google" id="ProtNLM"/>
    </source>
</evidence>
<dbReference type="Gene3D" id="2.120.10.70">
    <property type="entry name" value="Fucose-specific lectin"/>
    <property type="match status" value="1"/>
</dbReference>
<keyword evidence="2" id="KW-0812">Transmembrane</keyword>